<keyword evidence="14 16" id="KW-0030">Aminoacyl-tRNA synthetase</keyword>
<dbReference type="Gene3D" id="2.40.50.140">
    <property type="entry name" value="Nucleic acid-binding proteins"/>
    <property type="match status" value="1"/>
</dbReference>
<comment type="similarity">
    <text evidence="3 16">Belongs to the class-I aminoacyl-tRNA synthetase family. MetG type 1 subfamily.</text>
</comment>
<accession>A0A350HB45</accession>
<evidence type="ECO:0000256" key="4">
    <source>
        <dbReference type="ARBA" id="ARBA00011738"/>
    </source>
</evidence>
<keyword evidence="13 16" id="KW-0648">Protein biosynthesis</keyword>
<dbReference type="PROSITE" id="PS00178">
    <property type="entry name" value="AA_TRNA_LIGASE_I"/>
    <property type="match status" value="1"/>
</dbReference>
<dbReference type="Gene3D" id="3.40.50.620">
    <property type="entry name" value="HUPs"/>
    <property type="match status" value="1"/>
</dbReference>
<dbReference type="NCBIfam" id="NF001100">
    <property type="entry name" value="PRK00133.1"/>
    <property type="match status" value="1"/>
</dbReference>
<protein>
    <recommendedName>
        <fullName evidence="16">Methionine--tRNA ligase</fullName>
        <ecNumber evidence="16">6.1.1.10</ecNumber>
    </recommendedName>
    <alternativeName>
        <fullName evidence="16">Methionyl-tRNA synthetase</fullName>
        <shortName evidence="16">MetRS</shortName>
    </alternativeName>
</protein>
<dbReference type="GO" id="GO:0046872">
    <property type="term" value="F:metal ion binding"/>
    <property type="evidence" value="ECO:0007669"/>
    <property type="project" value="UniProtKB-KW"/>
</dbReference>
<evidence type="ECO:0000256" key="9">
    <source>
        <dbReference type="ARBA" id="ARBA00022741"/>
    </source>
</evidence>
<dbReference type="InterPro" id="IPR014729">
    <property type="entry name" value="Rossmann-like_a/b/a_fold"/>
</dbReference>
<feature type="domain" description="TRNA-binding" evidence="17">
    <location>
        <begin position="569"/>
        <end position="671"/>
    </location>
</feature>
<dbReference type="Gene3D" id="2.20.28.20">
    <property type="entry name" value="Methionyl-tRNA synthetase, Zn-domain"/>
    <property type="match status" value="1"/>
</dbReference>
<dbReference type="FunFam" id="2.40.50.140:FF:000042">
    <property type="entry name" value="Methionine--tRNA ligase"/>
    <property type="match status" value="1"/>
</dbReference>
<dbReference type="InterPro" id="IPR001412">
    <property type="entry name" value="aa-tRNA-synth_I_CS"/>
</dbReference>
<dbReference type="AlphaFoldDB" id="A0A350HB45"/>
<evidence type="ECO:0000256" key="10">
    <source>
        <dbReference type="ARBA" id="ARBA00022833"/>
    </source>
</evidence>
<dbReference type="Pfam" id="PF09334">
    <property type="entry name" value="tRNA-synt_1g"/>
    <property type="match status" value="1"/>
</dbReference>
<dbReference type="GO" id="GO:0004825">
    <property type="term" value="F:methionine-tRNA ligase activity"/>
    <property type="evidence" value="ECO:0007669"/>
    <property type="project" value="UniProtKB-UniRule"/>
</dbReference>
<comment type="function">
    <text evidence="1 16">Is required not only for elongation of protein synthesis but also for the initiation of all mRNA translation through initiator tRNA(fMet) aminoacylation.</text>
</comment>
<comment type="catalytic activity">
    <reaction evidence="15 16">
        <text>tRNA(Met) + L-methionine + ATP = L-methionyl-tRNA(Met) + AMP + diphosphate</text>
        <dbReference type="Rhea" id="RHEA:13481"/>
        <dbReference type="Rhea" id="RHEA-COMP:9667"/>
        <dbReference type="Rhea" id="RHEA-COMP:9698"/>
        <dbReference type="ChEBI" id="CHEBI:30616"/>
        <dbReference type="ChEBI" id="CHEBI:33019"/>
        <dbReference type="ChEBI" id="CHEBI:57844"/>
        <dbReference type="ChEBI" id="CHEBI:78442"/>
        <dbReference type="ChEBI" id="CHEBI:78530"/>
        <dbReference type="ChEBI" id="CHEBI:456215"/>
        <dbReference type="EC" id="6.1.1.10"/>
    </reaction>
</comment>
<evidence type="ECO:0000256" key="16">
    <source>
        <dbReference type="HAMAP-Rule" id="MF_00098"/>
    </source>
</evidence>
<dbReference type="FunFam" id="2.20.28.20:FF:000001">
    <property type="entry name" value="Methionine--tRNA ligase"/>
    <property type="match status" value="1"/>
</dbReference>
<dbReference type="InterPro" id="IPR004495">
    <property type="entry name" value="Met-tRNA-synth_bsu_C"/>
</dbReference>
<name>A0A350HB45_UNCW3</name>
<evidence type="ECO:0000313" key="19">
    <source>
        <dbReference type="Proteomes" id="UP000264062"/>
    </source>
</evidence>
<feature type="short sequence motif" description="'HIGH' region" evidence="16">
    <location>
        <begin position="11"/>
        <end position="21"/>
    </location>
</feature>
<comment type="subunit">
    <text evidence="4 16">Homodimer.</text>
</comment>
<dbReference type="SUPFAM" id="SSF52374">
    <property type="entry name" value="Nucleotidylyl transferase"/>
    <property type="match status" value="1"/>
</dbReference>
<dbReference type="InterPro" id="IPR015413">
    <property type="entry name" value="Methionyl/Leucyl_tRNA_Synth"/>
</dbReference>
<dbReference type="InterPro" id="IPR041872">
    <property type="entry name" value="Anticodon_Met"/>
</dbReference>
<evidence type="ECO:0000256" key="5">
    <source>
        <dbReference type="ARBA" id="ARBA00022490"/>
    </source>
</evidence>
<dbReference type="PANTHER" id="PTHR45765:SF1">
    <property type="entry name" value="METHIONINE--TRNA LIGASE, CYTOPLASMIC"/>
    <property type="match status" value="1"/>
</dbReference>
<dbReference type="Pfam" id="PF19303">
    <property type="entry name" value="Anticodon_3"/>
    <property type="match status" value="1"/>
</dbReference>
<feature type="binding site" evidence="16">
    <location>
        <position position="143"/>
    </location>
    <ligand>
        <name>Zn(2+)</name>
        <dbReference type="ChEBI" id="CHEBI:29105"/>
    </ligand>
</feature>
<dbReference type="SUPFAM" id="SSF57770">
    <property type="entry name" value="Methionyl-tRNA synthetase (MetRS), Zn-domain"/>
    <property type="match status" value="1"/>
</dbReference>
<feature type="short sequence motif" description="'KMSKS' region" evidence="16">
    <location>
        <begin position="332"/>
        <end position="336"/>
    </location>
</feature>
<dbReference type="NCBIfam" id="TIGR00399">
    <property type="entry name" value="metG_C_term"/>
    <property type="match status" value="1"/>
</dbReference>
<evidence type="ECO:0000256" key="14">
    <source>
        <dbReference type="ARBA" id="ARBA00023146"/>
    </source>
</evidence>
<evidence type="ECO:0000256" key="12">
    <source>
        <dbReference type="ARBA" id="ARBA00022884"/>
    </source>
</evidence>
<keyword evidence="10 16" id="KW-0862">Zinc</keyword>
<dbReference type="InterPro" id="IPR012340">
    <property type="entry name" value="NA-bd_OB-fold"/>
</dbReference>
<keyword evidence="7 16" id="KW-0436">Ligase</keyword>
<keyword evidence="11 16" id="KW-0067">ATP-binding</keyword>
<evidence type="ECO:0000256" key="1">
    <source>
        <dbReference type="ARBA" id="ARBA00003314"/>
    </source>
</evidence>
<dbReference type="GO" id="GO:0005829">
    <property type="term" value="C:cytosol"/>
    <property type="evidence" value="ECO:0007669"/>
    <property type="project" value="TreeGrafter"/>
</dbReference>
<evidence type="ECO:0000256" key="11">
    <source>
        <dbReference type="ARBA" id="ARBA00022840"/>
    </source>
</evidence>
<dbReference type="HAMAP" id="MF_00098">
    <property type="entry name" value="Met_tRNA_synth_type1"/>
    <property type="match status" value="1"/>
</dbReference>
<organism evidence="18 19">
    <name type="scientific">candidate division WOR-3 bacterium</name>
    <dbReference type="NCBI Taxonomy" id="2052148"/>
    <lineage>
        <taxon>Bacteria</taxon>
        <taxon>Bacteria division WOR-3</taxon>
    </lineage>
</organism>
<gene>
    <name evidence="16" type="primary">metG</name>
    <name evidence="18" type="ORF">DCW38_06230</name>
</gene>
<feature type="binding site" evidence="16">
    <location>
        <position position="335"/>
    </location>
    <ligand>
        <name>ATP</name>
        <dbReference type="ChEBI" id="CHEBI:30616"/>
    </ligand>
</feature>
<evidence type="ECO:0000256" key="13">
    <source>
        <dbReference type="ARBA" id="ARBA00022917"/>
    </source>
</evidence>
<dbReference type="PROSITE" id="PS50886">
    <property type="entry name" value="TRBD"/>
    <property type="match status" value="1"/>
</dbReference>
<evidence type="ECO:0000256" key="15">
    <source>
        <dbReference type="ARBA" id="ARBA00047364"/>
    </source>
</evidence>
<dbReference type="InterPro" id="IPR002547">
    <property type="entry name" value="tRNA-bd_dom"/>
</dbReference>
<feature type="binding site" evidence="16">
    <location>
        <position position="146"/>
    </location>
    <ligand>
        <name>Zn(2+)</name>
        <dbReference type="ChEBI" id="CHEBI:29105"/>
    </ligand>
</feature>
<dbReference type="PRINTS" id="PR01041">
    <property type="entry name" value="TRNASYNTHMET"/>
</dbReference>
<keyword evidence="6 16" id="KW-0820">tRNA-binding</keyword>
<dbReference type="EC" id="6.1.1.10" evidence="16"/>
<evidence type="ECO:0000256" key="6">
    <source>
        <dbReference type="ARBA" id="ARBA00022555"/>
    </source>
</evidence>
<keyword evidence="12 16" id="KW-0694">RNA-binding</keyword>
<dbReference type="EMBL" id="DMZY01000183">
    <property type="protein sequence ID" value="HAV92761.1"/>
    <property type="molecule type" value="Genomic_DNA"/>
</dbReference>
<feature type="binding site" evidence="16">
    <location>
        <position position="159"/>
    </location>
    <ligand>
        <name>Zn(2+)</name>
        <dbReference type="ChEBI" id="CHEBI:29105"/>
    </ligand>
</feature>
<evidence type="ECO:0000256" key="3">
    <source>
        <dbReference type="ARBA" id="ARBA00008258"/>
    </source>
</evidence>
<evidence type="ECO:0000313" key="18">
    <source>
        <dbReference type="EMBL" id="HAV92761.1"/>
    </source>
</evidence>
<dbReference type="Pfam" id="PF01588">
    <property type="entry name" value="tRNA_bind"/>
    <property type="match status" value="1"/>
</dbReference>
<dbReference type="GO" id="GO:0005524">
    <property type="term" value="F:ATP binding"/>
    <property type="evidence" value="ECO:0007669"/>
    <property type="project" value="UniProtKB-UniRule"/>
</dbReference>
<evidence type="ECO:0000256" key="7">
    <source>
        <dbReference type="ARBA" id="ARBA00022598"/>
    </source>
</evidence>
<evidence type="ECO:0000256" key="2">
    <source>
        <dbReference type="ARBA" id="ARBA00004496"/>
    </source>
</evidence>
<dbReference type="InterPro" id="IPR014758">
    <property type="entry name" value="Met-tRNA_synth"/>
</dbReference>
<dbReference type="SUPFAM" id="SSF47323">
    <property type="entry name" value="Anticodon-binding domain of a subclass of class I aminoacyl-tRNA synthetases"/>
    <property type="match status" value="1"/>
</dbReference>
<evidence type="ECO:0000256" key="8">
    <source>
        <dbReference type="ARBA" id="ARBA00022723"/>
    </source>
</evidence>
<dbReference type="CDD" id="cd07957">
    <property type="entry name" value="Anticodon_Ia_Met"/>
    <property type="match status" value="1"/>
</dbReference>
<sequence length="671" mass="76834">MTRYMVTAALPYANGPIHIGHLAGCYLPADIFVRYMRLKGEDVLFICGSDEHGVPITIKAEEMKKTPQEIVDYYHDIMEKSFKAFGVNFDNFSKTSLPLHHKNAQEFFTILNEKKYISKKTEKQYYCEKCKRFLPDRYVEGVCPLCKSEGARGDQCDACGKVMENVSLIDPKCKLCGSAPVIKDTEHFYLDLDKFQDKLKEYLTGKTWWKENVREYSLGWLKEGLRPRAITRDIDWGVKVPIEGYDGKVLYVWFDAPIGYISSTMEYFNRLNKKDEWKKWWTDPDTKLIHFLGKDNIVFHAVIWPAMLMGVGGYNLPYDIPANEYLNLEGKKLSTSRNWAVWLDDYLTRYKPDILRYALASTLPENKDTDFSWNDFQQRNNGELADIYGNFINRTIQFIIKYNDGKVSADPNLNEQDAEFLKLIENKIKIIGDSIESYSIRKASYEFMDIAREANKYFTVQEPWVLGKKDKNRLNTVLYVCMKAVTALACAGDPFIPFSSKELRDFLGIDKFKWDEIMKIEPSENISGKTLGILFSKIEDSVIEEEKKRLGKKMDAGQTEESAEISIDDFKKVALVVARVLKAEKVKGADKLLKLSLDLGGENREIVAGVALHYSPEDLENKKIVIVKNLKPAKLRGITSQGMLLAASNKDKTRVKILFPDESCEAGDTIG</sequence>
<dbReference type="CDD" id="cd00814">
    <property type="entry name" value="MetRS_core"/>
    <property type="match status" value="1"/>
</dbReference>
<feature type="binding site" evidence="16">
    <location>
        <position position="156"/>
    </location>
    <ligand>
        <name>Zn(2+)</name>
        <dbReference type="ChEBI" id="CHEBI:29105"/>
    </ligand>
</feature>
<dbReference type="PANTHER" id="PTHR45765">
    <property type="entry name" value="METHIONINE--TRNA LIGASE"/>
    <property type="match status" value="1"/>
</dbReference>
<dbReference type="NCBIfam" id="TIGR00398">
    <property type="entry name" value="metG"/>
    <property type="match status" value="1"/>
</dbReference>
<dbReference type="Proteomes" id="UP000264062">
    <property type="component" value="Unassembled WGS sequence"/>
</dbReference>
<dbReference type="InterPro" id="IPR029038">
    <property type="entry name" value="MetRS_Zn"/>
</dbReference>
<comment type="caution">
    <text evidence="18">The sequence shown here is derived from an EMBL/GenBank/DDBJ whole genome shotgun (WGS) entry which is preliminary data.</text>
</comment>
<keyword evidence="8 16" id="KW-0479">Metal-binding</keyword>
<reference evidence="18 19" key="1">
    <citation type="journal article" date="2018" name="Nat. Biotechnol.">
        <title>A standardized bacterial taxonomy based on genome phylogeny substantially revises the tree of life.</title>
        <authorList>
            <person name="Parks D.H."/>
            <person name="Chuvochina M."/>
            <person name="Waite D.W."/>
            <person name="Rinke C."/>
            <person name="Skarshewski A."/>
            <person name="Chaumeil P.A."/>
            <person name="Hugenholtz P."/>
        </authorList>
    </citation>
    <scope>NUCLEOTIDE SEQUENCE [LARGE SCALE GENOMIC DNA]</scope>
    <source>
        <strain evidence="18">UBA9956</strain>
    </source>
</reference>
<dbReference type="GO" id="GO:0000049">
    <property type="term" value="F:tRNA binding"/>
    <property type="evidence" value="ECO:0007669"/>
    <property type="project" value="UniProtKB-UniRule"/>
</dbReference>
<dbReference type="InterPro" id="IPR009080">
    <property type="entry name" value="tRNAsynth_Ia_anticodon-bd"/>
</dbReference>
<dbReference type="InterPro" id="IPR033911">
    <property type="entry name" value="MetRS_core"/>
</dbReference>
<evidence type="ECO:0000259" key="17">
    <source>
        <dbReference type="PROSITE" id="PS50886"/>
    </source>
</evidence>
<dbReference type="InterPro" id="IPR023458">
    <property type="entry name" value="Met-tRNA_ligase_1"/>
</dbReference>
<comment type="subcellular location">
    <subcellularLocation>
        <location evidence="2 16">Cytoplasm</location>
    </subcellularLocation>
</comment>
<keyword evidence="5 16" id="KW-0963">Cytoplasm</keyword>
<proteinExistence type="inferred from homology"/>
<keyword evidence="9 16" id="KW-0547">Nucleotide-binding</keyword>
<comment type="cofactor">
    <cofactor evidence="16">
        <name>Zn(2+)</name>
        <dbReference type="ChEBI" id="CHEBI:29105"/>
    </cofactor>
    <text evidence="16">Binds 1 zinc ion per subunit.</text>
</comment>
<dbReference type="GO" id="GO:0006431">
    <property type="term" value="P:methionyl-tRNA aminoacylation"/>
    <property type="evidence" value="ECO:0007669"/>
    <property type="project" value="UniProtKB-UniRule"/>
</dbReference>
<dbReference type="SUPFAM" id="SSF50249">
    <property type="entry name" value="Nucleic acid-binding proteins"/>
    <property type="match status" value="1"/>
</dbReference>
<dbReference type="Gene3D" id="1.10.730.10">
    <property type="entry name" value="Isoleucyl-tRNA Synthetase, Domain 1"/>
    <property type="match status" value="1"/>
</dbReference>